<proteinExistence type="predicted"/>
<feature type="region of interest" description="Disordered" evidence="1">
    <location>
        <begin position="1"/>
        <end position="20"/>
    </location>
</feature>
<sequence length="213" mass="23906">MRAYENGILNSHLSKPPTNLEDIRKRRIESRGTASPTESEYERYVKKVEGARNEATMVFEVGGKLLKDYNDDGYNRVFNQAFTGFPKDVGFNNSLSAPQPDFVEGLEMQEYRPFPVYKHIDGAVLYKDEPRSVTLTHLAGEWKGPDGNMKEAELQSAYNGAALVFARNQALSYLGKSDPPGHAEVTTFITDGTDLNLFAHYATRSEDGTLEYH</sequence>
<dbReference type="Proteomes" id="UP001174934">
    <property type="component" value="Unassembled WGS sequence"/>
</dbReference>
<dbReference type="AlphaFoldDB" id="A0AA39W506"/>
<name>A0AA39W506_9PEZI</name>
<reference evidence="2" key="1">
    <citation type="submission" date="2023-06" db="EMBL/GenBank/DDBJ databases">
        <title>Genome-scale phylogeny and comparative genomics of the fungal order Sordariales.</title>
        <authorList>
            <consortium name="Lawrence Berkeley National Laboratory"/>
            <person name="Hensen N."/>
            <person name="Bonometti L."/>
            <person name="Westerberg I."/>
            <person name="Brannstrom I.O."/>
            <person name="Guillou S."/>
            <person name="Cros-Aarteil S."/>
            <person name="Calhoun S."/>
            <person name="Haridas S."/>
            <person name="Kuo A."/>
            <person name="Mondo S."/>
            <person name="Pangilinan J."/>
            <person name="Riley R."/>
            <person name="LaButti K."/>
            <person name="Andreopoulos B."/>
            <person name="Lipzen A."/>
            <person name="Chen C."/>
            <person name="Yanf M."/>
            <person name="Daum C."/>
            <person name="Ng V."/>
            <person name="Clum A."/>
            <person name="Steindorff A."/>
            <person name="Ohm R."/>
            <person name="Martin F."/>
            <person name="Silar P."/>
            <person name="Natvig D."/>
            <person name="Lalanne C."/>
            <person name="Gautier V."/>
            <person name="Ament-velasquez S.L."/>
            <person name="Kruys A."/>
            <person name="Hutchinson M.I."/>
            <person name="Powell A.J."/>
            <person name="Barry K."/>
            <person name="Miller A.N."/>
            <person name="Grigoriev I.V."/>
            <person name="Debuchy R."/>
            <person name="Gladieux P."/>
            <person name="Thoren M.H."/>
            <person name="Johannesson H."/>
        </authorList>
    </citation>
    <scope>NUCLEOTIDE SEQUENCE</scope>
    <source>
        <strain evidence="2">SMH3391-2</strain>
    </source>
</reference>
<evidence type="ECO:0000313" key="3">
    <source>
        <dbReference type="Proteomes" id="UP001174934"/>
    </source>
</evidence>
<organism evidence="2 3">
    <name type="scientific">Bombardia bombarda</name>
    <dbReference type="NCBI Taxonomy" id="252184"/>
    <lineage>
        <taxon>Eukaryota</taxon>
        <taxon>Fungi</taxon>
        <taxon>Dikarya</taxon>
        <taxon>Ascomycota</taxon>
        <taxon>Pezizomycotina</taxon>
        <taxon>Sordariomycetes</taxon>
        <taxon>Sordariomycetidae</taxon>
        <taxon>Sordariales</taxon>
        <taxon>Lasiosphaeriaceae</taxon>
        <taxon>Bombardia</taxon>
    </lineage>
</organism>
<dbReference type="EMBL" id="JAULSR010000008">
    <property type="protein sequence ID" value="KAK0612984.1"/>
    <property type="molecule type" value="Genomic_DNA"/>
</dbReference>
<accession>A0AA39W506</accession>
<keyword evidence="3" id="KW-1185">Reference proteome</keyword>
<evidence type="ECO:0000313" key="2">
    <source>
        <dbReference type="EMBL" id="KAK0612984.1"/>
    </source>
</evidence>
<evidence type="ECO:0000256" key="1">
    <source>
        <dbReference type="SAM" id="MobiDB-lite"/>
    </source>
</evidence>
<comment type="caution">
    <text evidence="2">The sequence shown here is derived from an EMBL/GenBank/DDBJ whole genome shotgun (WGS) entry which is preliminary data.</text>
</comment>
<protein>
    <submittedName>
        <fullName evidence="2">Uncharacterized protein</fullName>
    </submittedName>
</protein>
<feature type="compositionally biased region" description="Polar residues" evidence="1">
    <location>
        <begin position="8"/>
        <end position="17"/>
    </location>
</feature>
<gene>
    <name evidence="2" type="ORF">B0T17DRAFT_542373</name>
</gene>